<dbReference type="Proteomes" id="UP000050417">
    <property type="component" value="Unassembled WGS sequence"/>
</dbReference>
<sequence>MEEYKFVYPLQVRYGDLDPQWHVNNARFLTFIEQARFAYLVELGIFDGKDFFEVPFIVADIHVAYLAPIHLTQTIEVRMRTGKLGNKSLRFDYLIADSDTGEELARAETVMVAYNYHTRQSMPIKESWRQAILDYEGQTLS</sequence>
<evidence type="ECO:0000256" key="2">
    <source>
        <dbReference type="ARBA" id="ARBA00022801"/>
    </source>
</evidence>
<dbReference type="CDD" id="cd00586">
    <property type="entry name" value="4HBT"/>
    <property type="match status" value="1"/>
</dbReference>
<dbReference type="AlphaFoldDB" id="A0A0P6Y5F9"/>
<evidence type="ECO:0000313" key="4">
    <source>
        <dbReference type="Proteomes" id="UP000050417"/>
    </source>
</evidence>
<dbReference type="PATRIC" id="fig|1134406.4.peg.1036"/>
<dbReference type="RefSeq" id="WP_075061176.1">
    <property type="nucleotide sequence ID" value="NZ_LGCL01000004.1"/>
</dbReference>
<dbReference type="PANTHER" id="PTHR31793:SF27">
    <property type="entry name" value="NOVEL THIOESTERASE SUPERFAMILY DOMAIN AND SAPOSIN A-TYPE DOMAIN CONTAINING PROTEIN (0610012H03RIK)"/>
    <property type="match status" value="1"/>
</dbReference>
<evidence type="ECO:0008006" key="5">
    <source>
        <dbReference type="Google" id="ProtNLM"/>
    </source>
</evidence>
<dbReference type="EMBL" id="LGCL01000004">
    <property type="protein sequence ID" value="KPL80532.1"/>
    <property type="molecule type" value="Genomic_DNA"/>
</dbReference>
<comment type="similarity">
    <text evidence="1">Belongs to the 4-hydroxybenzoyl-CoA thioesterase family.</text>
</comment>
<dbReference type="STRING" id="1134406.ADN00_01410"/>
<dbReference type="InterPro" id="IPR029069">
    <property type="entry name" value="HotDog_dom_sf"/>
</dbReference>
<protein>
    <recommendedName>
        <fullName evidence="5">Thioesterase</fullName>
    </recommendedName>
</protein>
<keyword evidence="4" id="KW-1185">Reference proteome</keyword>
<dbReference type="InterPro" id="IPR050563">
    <property type="entry name" value="4-hydroxybenzoyl-CoA_TE"/>
</dbReference>
<comment type="caution">
    <text evidence="3">The sequence shown here is derived from an EMBL/GenBank/DDBJ whole genome shotgun (WGS) entry which is preliminary data.</text>
</comment>
<dbReference type="PANTHER" id="PTHR31793">
    <property type="entry name" value="4-HYDROXYBENZOYL-COA THIOESTERASE FAMILY MEMBER"/>
    <property type="match status" value="1"/>
</dbReference>
<dbReference type="Gene3D" id="3.10.129.10">
    <property type="entry name" value="Hotdog Thioesterase"/>
    <property type="match status" value="1"/>
</dbReference>
<accession>A0A0P6Y5F9</accession>
<reference evidence="3 4" key="1">
    <citation type="submission" date="2015-07" db="EMBL/GenBank/DDBJ databases">
        <title>Genome sequence of Ornatilinea apprima DSM 23815.</title>
        <authorList>
            <person name="Hemp J."/>
            <person name="Ward L.M."/>
            <person name="Pace L.A."/>
            <person name="Fischer W.W."/>
        </authorList>
    </citation>
    <scope>NUCLEOTIDE SEQUENCE [LARGE SCALE GENOMIC DNA]</scope>
    <source>
        <strain evidence="3 4">P3M-1</strain>
    </source>
</reference>
<dbReference type="SUPFAM" id="SSF54637">
    <property type="entry name" value="Thioesterase/thiol ester dehydrase-isomerase"/>
    <property type="match status" value="1"/>
</dbReference>
<dbReference type="GO" id="GO:0047617">
    <property type="term" value="F:fatty acyl-CoA hydrolase activity"/>
    <property type="evidence" value="ECO:0007669"/>
    <property type="project" value="TreeGrafter"/>
</dbReference>
<dbReference type="Pfam" id="PF13279">
    <property type="entry name" value="4HBT_2"/>
    <property type="match status" value="1"/>
</dbReference>
<name>A0A0P6Y5F9_9CHLR</name>
<keyword evidence="2" id="KW-0378">Hydrolase</keyword>
<dbReference type="OrthoDB" id="9799036at2"/>
<gene>
    <name evidence="3" type="ORF">ADN00_01410</name>
</gene>
<evidence type="ECO:0000313" key="3">
    <source>
        <dbReference type="EMBL" id="KPL80532.1"/>
    </source>
</evidence>
<proteinExistence type="inferred from homology"/>
<evidence type="ECO:0000256" key="1">
    <source>
        <dbReference type="ARBA" id="ARBA00005953"/>
    </source>
</evidence>
<organism evidence="3 4">
    <name type="scientific">Ornatilinea apprima</name>
    <dbReference type="NCBI Taxonomy" id="1134406"/>
    <lineage>
        <taxon>Bacteria</taxon>
        <taxon>Bacillati</taxon>
        <taxon>Chloroflexota</taxon>
        <taxon>Anaerolineae</taxon>
        <taxon>Anaerolineales</taxon>
        <taxon>Anaerolineaceae</taxon>
        <taxon>Ornatilinea</taxon>
    </lineage>
</organism>